<feature type="transmembrane region" description="Helical" evidence="2">
    <location>
        <begin position="241"/>
        <end position="258"/>
    </location>
</feature>
<evidence type="ECO:0000313" key="3">
    <source>
        <dbReference type="EMBL" id="TNN41381.1"/>
    </source>
</evidence>
<accession>A0A4Z2FK81</accession>
<reference evidence="3 4" key="1">
    <citation type="submission" date="2019-03" db="EMBL/GenBank/DDBJ databases">
        <title>First draft genome of Liparis tanakae, snailfish: a comprehensive survey of snailfish specific genes.</title>
        <authorList>
            <person name="Kim W."/>
            <person name="Song I."/>
            <person name="Jeong J.-H."/>
            <person name="Kim D."/>
            <person name="Kim S."/>
            <person name="Ryu S."/>
            <person name="Song J.Y."/>
            <person name="Lee S.K."/>
        </authorList>
    </citation>
    <scope>NUCLEOTIDE SEQUENCE [LARGE SCALE GENOMIC DNA]</scope>
    <source>
        <tissue evidence="3">Muscle</tissue>
    </source>
</reference>
<name>A0A4Z2FK81_9TELE</name>
<organism evidence="3 4">
    <name type="scientific">Liparis tanakae</name>
    <name type="common">Tanaka's snailfish</name>
    <dbReference type="NCBI Taxonomy" id="230148"/>
    <lineage>
        <taxon>Eukaryota</taxon>
        <taxon>Metazoa</taxon>
        <taxon>Chordata</taxon>
        <taxon>Craniata</taxon>
        <taxon>Vertebrata</taxon>
        <taxon>Euteleostomi</taxon>
        <taxon>Actinopterygii</taxon>
        <taxon>Neopterygii</taxon>
        <taxon>Teleostei</taxon>
        <taxon>Neoteleostei</taxon>
        <taxon>Acanthomorphata</taxon>
        <taxon>Eupercaria</taxon>
        <taxon>Perciformes</taxon>
        <taxon>Cottioidei</taxon>
        <taxon>Cottales</taxon>
        <taxon>Liparidae</taxon>
        <taxon>Liparis</taxon>
    </lineage>
</organism>
<gene>
    <name evidence="3" type="ORF">EYF80_048439</name>
</gene>
<evidence type="ECO:0000256" key="1">
    <source>
        <dbReference type="SAM" id="MobiDB-lite"/>
    </source>
</evidence>
<feature type="transmembrane region" description="Helical" evidence="2">
    <location>
        <begin position="375"/>
        <end position="392"/>
    </location>
</feature>
<feature type="region of interest" description="Disordered" evidence="1">
    <location>
        <begin position="448"/>
        <end position="481"/>
    </location>
</feature>
<keyword evidence="4" id="KW-1185">Reference proteome</keyword>
<keyword evidence="2" id="KW-0812">Transmembrane</keyword>
<dbReference type="EMBL" id="SRLO01001112">
    <property type="protein sequence ID" value="TNN41381.1"/>
    <property type="molecule type" value="Genomic_DNA"/>
</dbReference>
<feature type="region of interest" description="Disordered" evidence="1">
    <location>
        <begin position="1"/>
        <end position="33"/>
    </location>
</feature>
<evidence type="ECO:0000313" key="4">
    <source>
        <dbReference type="Proteomes" id="UP000314294"/>
    </source>
</evidence>
<dbReference type="Proteomes" id="UP000314294">
    <property type="component" value="Unassembled WGS sequence"/>
</dbReference>
<feature type="transmembrane region" description="Helical" evidence="2">
    <location>
        <begin position="76"/>
        <end position="97"/>
    </location>
</feature>
<keyword evidence="2" id="KW-0472">Membrane</keyword>
<keyword evidence="2" id="KW-1133">Transmembrane helix</keyword>
<feature type="transmembrane region" description="Helical" evidence="2">
    <location>
        <begin position="270"/>
        <end position="291"/>
    </location>
</feature>
<evidence type="ECO:0000256" key="2">
    <source>
        <dbReference type="SAM" id="Phobius"/>
    </source>
</evidence>
<proteinExistence type="predicted"/>
<protein>
    <submittedName>
        <fullName evidence="3">Uncharacterized protein</fullName>
    </submittedName>
</protein>
<feature type="compositionally biased region" description="Polar residues" evidence="1">
    <location>
        <begin position="1"/>
        <end position="11"/>
    </location>
</feature>
<comment type="caution">
    <text evidence="3">The sequence shown here is derived from an EMBL/GenBank/DDBJ whole genome shotgun (WGS) entry which is preliminary data.</text>
</comment>
<feature type="transmembrane region" description="Helical" evidence="2">
    <location>
        <begin position="205"/>
        <end position="229"/>
    </location>
</feature>
<dbReference type="AlphaFoldDB" id="A0A4Z2FK81"/>
<sequence>MDPAKRSQSFQEGPLLRDPPVSDPRRRGRGLKPWGLPAQVPVWSSSFPSGRLHLNGACVSCSPGRQWPLPEYLLDVFLQIVTVAALRLLSICVIIFVSRRCRRARGVIILLLRRNGGRSERGAKFGYRLIPVAGVVRPLPEDRGRGPHPGLDPAVVAASGREGVGVVYGVLKEVVEGERREVELAGDLDELVDGLGVDIVLLRRLLLLIGPLVLRGVGQAVLLVAAALLDHVAQQHVGGDVGQLLLLHLGSLCLGRLPPHLLLLRFGLSLFLFGTQHLLVFLFLLIAWFVVFRRPPLCRFLRPRRVAVLEVVHEIAAPEGREVEAFLRLLPPFQLLLRRGVVVAAVASALSLALLRVSIPLRGRVQTRKLLHHRLKVLQLLGAQLLLLLLLVDALLMAAWPLLPVVLLSILTSGMPFLDLDCLTRAISSSNSCRPSLSLSAPSFVLTSRPPSSSLTSSVSAFVSPSIPSRSSPSPLRSARE</sequence>
<feature type="transmembrane region" description="Helical" evidence="2">
    <location>
        <begin position="336"/>
        <end position="355"/>
    </location>
</feature>